<evidence type="ECO:0000313" key="4">
    <source>
        <dbReference type="Proteomes" id="UP001165160"/>
    </source>
</evidence>
<keyword evidence="2" id="KW-0732">Signal</keyword>
<evidence type="ECO:0000313" key="3">
    <source>
        <dbReference type="EMBL" id="GMI01817.1"/>
    </source>
</evidence>
<protein>
    <recommendedName>
        <fullName evidence="5">Sequence orphan</fullName>
    </recommendedName>
</protein>
<comment type="caution">
    <text evidence="3">The sequence shown here is derived from an EMBL/GenBank/DDBJ whole genome shotgun (WGS) entry which is preliminary data.</text>
</comment>
<reference evidence="4" key="1">
    <citation type="journal article" date="2023" name="Commun. Biol.">
        <title>Genome analysis of Parmales, the sister group of diatoms, reveals the evolutionary specialization of diatoms from phago-mixotrophs to photoautotrophs.</title>
        <authorList>
            <person name="Ban H."/>
            <person name="Sato S."/>
            <person name="Yoshikawa S."/>
            <person name="Yamada K."/>
            <person name="Nakamura Y."/>
            <person name="Ichinomiya M."/>
            <person name="Sato N."/>
            <person name="Blanc-Mathieu R."/>
            <person name="Endo H."/>
            <person name="Kuwata A."/>
            <person name="Ogata H."/>
        </authorList>
    </citation>
    <scope>NUCLEOTIDE SEQUENCE [LARGE SCALE GENOMIC DNA]</scope>
    <source>
        <strain evidence="4">NIES 3699</strain>
    </source>
</reference>
<dbReference type="EMBL" id="BRXX01000271">
    <property type="protein sequence ID" value="GMI01817.1"/>
    <property type="molecule type" value="Genomic_DNA"/>
</dbReference>
<evidence type="ECO:0000256" key="1">
    <source>
        <dbReference type="SAM" id="MobiDB-lite"/>
    </source>
</evidence>
<dbReference type="InterPro" id="IPR038781">
    <property type="entry name" value="C365.16-ike"/>
</dbReference>
<dbReference type="AlphaFoldDB" id="A0A9W7C240"/>
<feature type="chain" id="PRO_5040793165" description="Sequence orphan" evidence="2">
    <location>
        <begin position="29"/>
        <end position="331"/>
    </location>
</feature>
<accession>A0A9W7C240</accession>
<sequence>MKVVACLARTLLLLFLTTLLSKAHGASASPSPIHGSIVSRWSSRRSLPTVIQTSASTSASASTNASRRSNVTTQEKSKPPLLSLLSADVLSAFISSALLSPLVTIIDKSVTLSAAGSMTLGSALKKNALTLISNPMKFVTSPEYVWICGLYSATYIAANTITTYCTLTSRPSSSPKLIGTTLVNIYACVSKDAAFAKMFGSCAPHSVPKRSLALFSLRDGGTIFSSFLLPQKLAAVFEVMGINHVQSLNVAQLTCPVVFQAVSAPVHLLGLDFYNRSPGELMGKTRMAASVDNYFPVVGARMLRVLPAFGIGGIGNRMLRAEMIKRIEGGL</sequence>
<feature type="compositionally biased region" description="Low complexity" evidence="1">
    <location>
        <begin position="53"/>
        <end position="70"/>
    </location>
</feature>
<organism evidence="3 4">
    <name type="scientific">Triparma verrucosa</name>
    <dbReference type="NCBI Taxonomy" id="1606542"/>
    <lineage>
        <taxon>Eukaryota</taxon>
        <taxon>Sar</taxon>
        <taxon>Stramenopiles</taxon>
        <taxon>Ochrophyta</taxon>
        <taxon>Bolidophyceae</taxon>
        <taxon>Parmales</taxon>
        <taxon>Triparmaceae</taxon>
        <taxon>Triparma</taxon>
    </lineage>
</organism>
<dbReference type="GO" id="GO:0005739">
    <property type="term" value="C:mitochondrion"/>
    <property type="evidence" value="ECO:0007669"/>
    <property type="project" value="TreeGrafter"/>
</dbReference>
<dbReference type="Proteomes" id="UP001165160">
    <property type="component" value="Unassembled WGS sequence"/>
</dbReference>
<dbReference type="PANTHER" id="PTHR37845">
    <property type="entry name" value="SEQUENCE ORPHAN"/>
    <property type="match status" value="1"/>
</dbReference>
<evidence type="ECO:0008006" key="5">
    <source>
        <dbReference type="Google" id="ProtNLM"/>
    </source>
</evidence>
<keyword evidence="4" id="KW-1185">Reference proteome</keyword>
<feature type="signal peptide" evidence="2">
    <location>
        <begin position="1"/>
        <end position="28"/>
    </location>
</feature>
<evidence type="ECO:0000256" key="2">
    <source>
        <dbReference type="SAM" id="SignalP"/>
    </source>
</evidence>
<gene>
    <name evidence="3" type="ORF">TrVE_jg3604</name>
</gene>
<proteinExistence type="predicted"/>
<feature type="region of interest" description="Disordered" evidence="1">
    <location>
        <begin position="53"/>
        <end position="74"/>
    </location>
</feature>
<name>A0A9W7C240_9STRA</name>
<dbReference type="PANTHER" id="PTHR37845:SF1">
    <property type="entry name" value="SEQUENCE ORPHAN"/>
    <property type="match status" value="1"/>
</dbReference>